<evidence type="ECO:0000256" key="4">
    <source>
        <dbReference type="ARBA" id="ARBA00022679"/>
    </source>
</evidence>
<dbReference type="SUPFAM" id="SSF53383">
    <property type="entry name" value="PLP-dependent transferases"/>
    <property type="match status" value="1"/>
</dbReference>
<evidence type="ECO:0000259" key="7">
    <source>
        <dbReference type="Pfam" id="PF00155"/>
    </source>
</evidence>
<dbReference type="Proteomes" id="UP000799640">
    <property type="component" value="Unassembled WGS sequence"/>
</dbReference>
<evidence type="ECO:0000256" key="5">
    <source>
        <dbReference type="ARBA" id="ARBA00022898"/>
    </source>
</evidence>
<dbReference type="GO" id="GO:0008483">
    <property type="term" value="F:transaminase activity"/>
    <property type="evidence" value="ECO:0007669"/>
    <property type="project" value="UniProtKB-KW"/>
</dbReference>
<evidence type="ECO:0000313" key="8">
    <source>
        <dbReference type="EMBL" id="KAF2402996.1"/>
    </source>
</evidence>
<dbReference type="InterPro" id="IPR004839">
    <property type="entry name" value="Aminotransferase_I/II_large"/>
</dbReference>
<evidence type="ECO:0000256" key="3">
    <source>
        <dbReference type="ARBA" id="ARBA00022576"/>
    </source>
</evidence>
<dbReference type="InterPro" id="IPR015421">
    <property type="entry name" value="PyrdxlP-dep_Trfase_major"/>
</dbReference>
<dbReference type="PANTHER" id="PTHR42790:SF1">
    <property type="entry name" value="AROMATIC AMINO ACID AMINOTRANSFERASE, HYPOTHETICAL (EUROFUNG)"/>
    <property type="match status" value="1"/>
</dbReference>
<feature type="domain" description="Aminotransferase class I/classII large" evidence="7">
    <location>
        <begin position="192"/>
        <end position="353"/>
    </location>
</feature>
<dbReference type="GO" id="GO:1901605">
    <property type="term" value="P:alpha-amino acid metabolic process"/>
    <property type="evidence" value="ECO:0007669"/>
    <property type="project" value="TreeGrafter"/>
</dbReference>
<dbReference type="EMBL" id="ML996690">
    <property type="protein sequence ID" value="KAF2402996.1"/>
    <property type="molecule type" value="Genomic_DNA"/>
</dbReference>
<feature type="compositionally biased region" description="Polar residues" evidence="6">
    <location>
        <begin position="1"/>
        <end position="17"/>
    </location>
</feature>
<comment type="similarity">
    <text evidence="2">Belongs to the class-I pyridoxal-phosphate-dependent aminotransferase family.</text>
</comment>
<keyword evidence="3" id="KW-0032">Aminotransferase</keyword>
<evidence type="ECO:0000256" key="2">
    <source>
        <dbReference type="ARBA" id="ARBA00007441"/>
    </source>
</evidence>
<dbReference type="InterPro" id="IPR050859">
    <property type="entry name" value="Class-I_PLP-dep_aminotransf"/>
</dbReference>
<keyword evidence="9" id="KW-1185">Reference proteome</keyword>
<keyword evidence="4" id="KW-0808">Transferase</keyword>
<dbReference type="InterPro" id="IPR015424">
    <property type="entry name" value="PyrdxlP-dep_Trfase"/>
</dbReference>
<dbReference type="GO" id="GO:0030170">
    <property type="term" value="F:pyridoxal phosphate binding"/>
    <property type="evidence" value="ECO:0007669"/>
    <property type="project" value="InterPro"/>
</dbReference>
<proteinExistence type="inferred from homology"/>
<name>A0A6G1I4E6_9PEZI</name>
<dbReference type="AlphaFoldDB" id="A0A6G1I4E6"/>
<dbReference type="Pfam" id="PF00155">
    <property type="entry name" value="Aminotran_1_2"/>
    <property type="match status" value="1"/>
</dbReference>
<reference evidence="8" key="1">
    <citation type="journal article" date="2020" name="Stud. Mycol.">
        <title>101 Dothideomycetes genomes: a test case for predicting lifestyles and emergence of pathogens.</title>
        <authorList>
            <person name="Haridas S."/>
            <person name="Albert R."/>
            <person name="Binder M."/>
            <person name="Bloem J."/>
            <person name="Labutti K."/>
            <person name="Salamov A."/>
            <person name="Andreopoulos B."/>
            <person name="Baker S."/>
            <person name="Barry K."/>
            <person name="Bills G."/>
            <person name="Bluhm B."/>
            <person name="Cannon C."/>
            <person name="Castanera R."/>
            <person name="Culley D."/>
            <person name="Daum C."/>
            <person name="Ezra D."/>
            <person name="Gonzalez J."/>
            <person name="Henrissat B."/>
            <person name="Kuo A."/>
            <person name="Liang C."/>
            <person name="Lipzen A."/>
            <person name="Lutzoni F."/>
            <person name="Magnuson J."/>
            <person name="Mondo S."/>
            <person name="Nolan M."/>
            <person name="Ohm R."/>
            <person name="Pangilinan J."/>
            <person name="Park H.-J."/>
            <person name="Ramirez L."/>
            <person name="Alfaro M."/>
            <person name="Sun H."/>
            <person name="Tritt A."/>
            <person name="Yoshinaga Y."/>
            <person name="Zwiers L.-H."/>
            <person name="Turgeon B."/>
            <person name="Goodwin S."/>
            <person name="Spatafora J."/>
            <person name="Crous P."/>
            <person name="Grigoriev I."/>
        </authorList>
    </citation>
    <scope>NUCLEOTIDE SEQUENCE</scope>
    <source>
        <strain evidence="8">CBS 262.69</strain>
    </source>
</reference>
<evidence type="ECO:0000313" key="9">
    <source>
        <dbReference type="Proteomes" id="UP000799640"/>
    </source>
</evidence>
<protein>
    <submittedName>
        <fullName evidence="8">Aromatic amino acid aminotransferas-like protein</fullName>
    </submittedName>
</protein>
<organism evidence="8 9">
    <name type="scientific">Trichodelitschia bisporula</name>
    <dbReference type="NCBI Taxonomy" id="703511"/>
    <lineage>
        <taxon>Eukaryota</taxon>
        <taxon>Fungi</taxon>
        <taxon>Dikarya</taxon>
        <taxon>Ascomycota</taxon>
        <taxon>Pezizomycotina</taxon>
        <taxon>Dothideomycetes</taxon>
        <taxon>Dothideomycetes incertae sedis</taxon>
        <taxon>Phaeotrichales</taxon>
        <taxon>Phaeotrichaceae</taxon>
        <taxon>Trichodelitschia</taxon>
    </lineage>
</organism>
<keyword evidence="5" id="KW-0663">Pyridoxal phosphate</keyword>
<accession>A0A6G1I4E6</accession>
<dbReference type="CDD" id="cd00609">
    <property type="entry name" value="AAT_like"/>
    <property type="match status" value="1"/>
</dbReference>
<comment type="cofactor">
    <cofactor evidence="1">
        <name>pyridoxal 5'-phosphate</name>
        <dbReference type="ChEBI" id="CHEBI:597326"/>
    </cofactor>
</comment>
<dbReference type="Gene3D" id="3.40.640.10">
    <property type="entry name" value="Type I PLP-dependent aspartate aminotransferase-like (Major domain)"/>
    <property type="match status" value="1"/>
</dbReference>
<dbReference type="PANTHER" id="PTHR42790">
    <property type="entry name" value="AMINOTRANSFERASE"/>
    <property type="match status" value="1"/>
</dbReference>
<dbReference type="OrthoDB" id="691673at2759"/>
<evidence type="ECO:0000256" key="6">
    <source>
        <dbReference type="SAM" id="MobiDB-lite"/>
    </source>
</evidence>
<sequence>MATTNRSPQAASASPPQDLSHHLSRTAAARQQPAVKRFYKYFQIPGIGQLAGGLPNASLFPFDALAAHTAHATRFPAPSTPTSTSTISIPKTLPLPADPLSLDLTTALQYGQATGIPVLAAWLKHLTAHLHPPPYAGGAEILPTLGSTDGFSKIITTFANEWNKGHDDPAERPTLLVERWAYMTAVQTALARGMNVVTVNMDEHGILPTGPGSLTDVLENWDTAQGPRPHILYTVPTGQNPTGVLAPTWRREEVYDVCCKFDVLIAEDDPYWYLQYPSDPTPTSTSFFKSLVPSYLTLDTEGRVLRLDTFSKTAFPGARLGWITGQPALIERLLRVTETSTTQPSGLSQALLARLLVGPCADHGTHVPPTPTPDPAVHYPGCPCCACFAAALPKGTSGWGVHGFERWLSGLQSEYADRRAAIIEPILSAPAIVQAAPTADGWTSLTSTRPLTVLPPSGGMFAWLALDMESHPLSGSFELADLGLALWVFWTHAPWRVLVAPGGMFAPDARGREEAWGYVRVCFAALEKKVVADVAQRLVGGVTAFWEIKEKEGIDALLDEAAGANEVGLEGMEGMVSLMGFC</sequence>
<gene>
    <name evidence="8" type="ORF">EJ06DRAFT_527957</name>
</gene>
<evidence type="ECO:0000256" key="1">
    <source>
        <dbReference type="ARBA" id="ARBA00001933"/>
    </source>
</evidence>
<feature type="region of interest" description="Disordered" evidence="6">
    <location>
        <begin position="1"/>
        <end position="22"/>
    </location>
</feature>